<gene>
    <name evidence="1" type="ORF">ACFSHS_11445</name>
</gene>
<dbReference type="InterPro" id="IPR036188">
    <property type="entry name" value="FAD/NAD-bd_sf"/>
</dbReference>
<name>A0ABW4XBM7_9ACTN</name>
<dbReference type="PRINTS" id="PR00419">
    <property type="entry name" value="ADXRDTASE"/>
</dbReference>
<dbReference type="PANTHER" id="PTHR42877:SF4">
    <property type="entry name" value="FAD_NAD(P)-BINDING DOMAIN-CONTAINING PROTEIN-RELATED"/>
    <property type="match status" value="1"/>
</dbReference>
<dbReference type="Pfam" id="PF13738">
    <property type="entry name" value="Pyr_redox_3"/>
    <property type="match status" value="1"/>
</dbReference>
<sequence length="510" mass="55695">MTTTQTAPAAPATRTVHEVRVAIIGSGFAGLGMASALERRGESDFVVLERAADVGGTWRDNTYPGAACDVQSNLYSFSFAPNPDWGRSYSQQPEIQAYLQRTADRFGIRRHCVFGADVTSARWDDAAQRWLVSTTAGDFRARVLISAAGALADPAFPDIPGLETFAGTVMHSARWNSSHDLTGERVAVIGTGASAIQIVPAIQPIVGSIAVYQRTPAWVIPRTDHPVKPWMRRLYRFVPGLQKGIRALLYLLRECLVIGMAKRPRFLRPVATLAKAHLRRQVRDPKLRAALTPDYTIGCKRILISNDYFPAVAAPNAELVIAGIAEIRPHSIVTRDGVERPTDTIVLATGFHVTDLPIAEKICGRDGRSLADVWSGGMVSNRSSAVAGFPNLFLLVGPNVGVGHTSMVYMIESQVAYVDDALRTMDAEGLAVLETTPQAQQAYRELIAEKSKGTVWLGGGCASWYLDEHGHNTTLWPDFTFRFRRLTRKLDRENYVGIPASAADRTKVAA</sequence>
<dbReference type="EC" id="1.14.13.-" evidence="1"/>
<dbReference type="PANTHER" id="PTHR42877">
    <property type="entry name" value="L-ORNITHINE N(5)-MONOOXYGENASE-RELATED"/>
    <property type="match status" value="1"/>
</dbReference>
<dbReference type="GO" id="GO:0004497">
    <property type="term" value="F:monooxygenase activity"/>
    <property type="evidence" value="ECO:0007669"/>
    <property type="project" value="UniProtKB-KW"/>
</dbReference>
<protein>
    <submittedName>
        <fullName evidence="1">Flavin-containing monooxygenase</fullName>
        <ecNumber evidence="1">1.14.13.-</ecNumber>
    </submittedName>
</protein>
<dbReference type="InterPro" id="IPR051209">
    <property type="entry name" value="FAD-bind_Monooxygenase_sf"/>
</dbReference>
<comment type="caution">
    <text evidence="1">The sequence shown here is derived from an EMBL/GenBank/DDBJ whole genome shotgun (WGS) entry which is preliminary data.</text>
</comment>
<keyword evidence="1" id="KW-0560">Oxidoreductase</keyword>
<dbReference type="RefSeq" id="WP_376875577.1">
    <property type="nucleotide sequence ID" value="NZ_JBHUHP010000010.1"/>
</dbReference>
<keyword evidence="2" id="KW-1185">Reference proteome</keyword>
<dbReference type="Gene3D" id="3.50.50.60">
    <property type="entry name" value="FAD/NAD(P)-binding domain"/>
    <property type="match status" value="2"/>
</dbReference>
<accession>A0ABW4XBM7</accession>
<evidence type="ECO:0000313" key="1">
    <source>
        <dbReference type="EMBL" id="MFD2092186.1"/>
    </source>
</evidence>
<dbReference type="SUPFAM" id="SSF51905">
    <property type="entry name" value="FAD/NAD(P)-binding domain"/>
    <property type="match status" value="1"/>
</dbReference>
<reference evidence="2" key="1">
    <citation type="journal article" date="2019" name="Int. J. Syst. Evol. Microbiol.">
        <title>The Global Catalogue of Microorganisms (GCM) 10K type strain sequencing project: providing services to taxonomists for standard genome sequencing and annotation.</title>
        <authorList>
            <consortium name="The Broad Institute Genomics Platform"/>
            <consortium name="The Broad Institute Genome Sequencing Center for Infectious Disease"/>
            <person name="Wu L."/>
            <person name="Ma J."/>
        </authorList>
    </citation>
    <scope>NUCLEOTIDE SEQUENCE [LARGE SCALE GENOMIC DNA]</scope>
    <source>
        <strain evidence="2">JCM 3338</strain>
    </source>
</reference>
<keyword evidence="1" id="KW-0503">Monooxygenase</keyword>
<dbReference type="Proteomes" id="UP001597402">
    <property type="component" value="Unassembled WGS sequence"/>
</dbReference>
<proteinExistence type="predicted"/>
<evidence type="ECO:0000313" key="2">
    <source>
        <dbReference type="Proteomes" id="UP001597402"/>
    </source>
</evidence>
<dbReference type="EMBL" id="JBHUHP010000010">
    <property type="protein sequence ID" value="MFD2092186.1"/>
    <property type="molecule type" value="Genomic_DNA"/>
</dbReference>
<organism evidence="1 2">
    <name type="scientific">Blastococcus deserti</name>
    <dbReference type="NCBI Taxonomy" id="2259033"/>
    <lineage>
        <taxon>Bacteria</taxon>
        <taxon>Bacillati</taxon>
        <taxon>Actinomycetota</taxon>
        <taxon>Actinomycetes</taxon>
        <taxon>Geodermatophilales</taxon>
        <taxon>Geodermatophilaceae</taxon>
        <taxon>Blastococcus</taxon>
    </lineage>
</organism>